<evidence type="ECO:0000313" key="5">
    <source>
        <dbReference type="Proteomes" id="UP000032304"/>
    </source>
</evidence>
<feature type="transmembrane region" description="Helical" evidence="3">
    <location>
        <begin position="20"/>
        <end position="40"/>
    </location>
</feature>
<gene>
    <name evidence="4" type="ORF">B456_013G041700</name>
</gene>
<reference evidence="4 5" key="1">
    <citation type="journal article" date="2012" name="Nature">
        <title>Repeated polyploidization of Gossypium genomes and the evolution of spinnable cotton fibres.</title>
        <authorList>
            <person name="Paterson A.H."/>
            <person name="Wendel J.F."/>
            <person name="Gundlach H."/>
            <person name="Guo H."/>
            <person name="Jenkins J."/>
            <person name="Jin D."/>
            <person name="Llewellyn D."/>
            <person name="Showmaker K.C."/>
            <person name="Shu S."/>
            <person name="Udall J."/>
            <person name="Yoo M.J."/>
            <person name="Byers R."/>
            <person name="Chen W."/>
            <person name="Doron-Faigenboim A."/>
            <person name="Duke M.V."/>
            <person name="Gong L."/>
            <person name="Grimwood J."/>
            <person name="Grover C."/>
            <person name="Grupp K."/>
            <person name="Hu G."/>
            <person name="Lee T.H."/>
            <person name="Li J."/>
            <person name="Lin L."/>
            <person name="Liu T."/>
            <person name="Marler B.S."/>
            <person name="Page J.T."/>
            <person name="Roberts A.W."/>
            <person name="Romanel E."/>
            <person name="Sanders W.S."/>
            <person name="Szadkowski E."/>
            <person name="Tan X."/>
            <person name="Tang H."/>
            <person name="Xu C."/>
            <person name="Wang J."/>
            <person name="Wang Z."/>
            <person name="Zhang D."/>
            <person name="Zhang L."/>
            <person name="Ashrafi H."/>
            <person name="Bedon F."/>
            <person name="Bowers J.E."/>
            <person name="Brubaker C.L."/>
            <person name="Chee P.W."/>
            <person name="Das S."/>
            <person name="Gingle A.R."/>
            <person name="Haigler C.H."/>
            <person name="Harker D."/>
            <person name="Hoffmann L.V."/>
            <person name="Hovav R."/>
            <person name="Jones D.C."/>
            <person name="Lemke C."/>
            <person name="Mansoor S."/>
            <person name="ur Rahman M."/>
            <person name="Rainville L.N."/>
            <person name="Rambani A."/>
            <person name="Reddy U.K."/>
            <person name="Rong J.K."/>
            <person name="Saranga Y."/>
            <person name="Scheffler B.E."/>
            <person name="Scheffler J.A."/>
            <person name="Stelly D.M."/>
            <person name="Triplett B.A."/>
            <person name="Van Deynze A."/>
            <person name="Vaslin M.F."/>
            <person name="Waghmare V.N."/>
            <person name="Walford S.A."/>
            <person name="Wright R.J."/>
            <person name="Zaki E.A."/>
            <person name="Zhang T."/>
            <person name="Dennis E.S."/>
            <person name="Mayer K.F."/>
            <person name="Peterson D.G."/>
            <person name="Rokhsar D.S."/>
            <person name="Wang X."/>
            <person name="Schmutz J."/>
        </authorList>
    </citation>
    <scope>NUCLEOTIDE SEQUENCE [LARGE SCALE GENOMIC DNA]</scope>
</reference>
<organism evidence="4 5">
    <name type="scientific">Gossypium raimondii</name>
    <name type="common">Peruvian cotton</name>
    <name type="synonym">Gossypium klotzschianum subsp. raimondii</name>
    <dbReference type="NCBI Taxonomy" id="29730"/>
    <lineage>
        <taxon>Eukaryota</taxon>
        <taxon>Viridiplantae</taxon>
        <taxon>Streptophyta</taxon>
        <taxon>Embryophyta</taxon>
        <taxon>Tracheophyta</taxon>
        <taxon>Spermatophyta</taxon>
        <taxon>Magnoliopsida</taxon>
        <taxon>eudicotyledons</taxon>
        <taxon>Gunneridae</taxon>
        <taxon>Pentapetalae</taxon>
        <taxon>rosids</taxon>
        <taxon>malvids</taxon>
        <taxon>Malvales</taxon>
        <taxon>Malvaceae</taxon>
        <taxon>Malvoideae</taxon>
        <taxon>Gossypium</taxon>
    </lineage>
</organism>
<keyword evidence="5" id="KW-1185">Reference proteome</keyword>
<evidence type="ECO:0000256" key="2">
    <source>
        <dbReference type="SAM" id="Coils"/>
    </source>
</evidence>
<evidence type="ECO:0000256" key="3">
    <source>
        <dbReference type="SAM" id="Phobius"/>
    </source>
</evidence>
<keyword evidence="3" id="KW-0812">Transmembrane</keyword>
<evidence type="ECO:0000256" key="1">
    <source>
        <dbReference type="ARBA" id="ARBA00004123"/>
    </source>
</evidence>
<keyword evidence="3" id="KW-0472">Membrane</keyword>
<evidence type="ECO:0000313" key="4">
    <source>
        <dbReference type="EMBL" id="KJB79094.1"/>
    </source>
</evidence>
<dbReference type="InterPro" id="IPR010613">
    <property type="entry name" value="PES"/>
</dbReference>
<dbReference type="EMBL" id="CM001752">
    <property type="protein sequence ID" value="KJB79094.1"/>
    <property type="molecule type" value="Genomic_DNA"/>
</dbReference>
<dbReference type="STRING" id="29730.A0A0D2VA03"/>
<keyword evidence="2" id="KW-0175">Coiled coil</keyword>
<proteinExistence type="predicted"/>
<keyword evidence="3" id="KW-1133">Transmembrane helix</keyword>
<protein>
    <submittedName>
        <fullName evidence="4">Uncharacterized protein</fullName>
    </submittedName>
</protein>
<dbReference type="GO" id="GO:0000463">
    <property type="term" value="P:maturation of LSU-rRNA from tricistronic rRNA transcript (SSU-rRNA, 5.8S rRNA, LSU-rRNA)"/>
    <property type="evidence" value="ECO:0007669"/>
    <property type="project" value="TreeGrafter"/>
</dbReference>
<dbReference type="Gramene" id="KJB79094">
    <property type="protein sequence ID" value="KJB79094"/>
    <property type="gene ID" value="B456_013G041700"/>
</dbReference>
<dbReference type="Proteomes" id="UP000032304">
    <property type="component" value="Chromosome 13"/>
</dbReference>
<dbReference type="PANTHER" id="PTHR12221:SF6">
    <property type="entry name" value="PESCADILLO HOMOLOG"/>
    <property type="match status" value="1"/>
</dbReference>
<dbReference type="Pfam" id="PF06732">
    <property type="entry name" value="Pescadillo_N"/>
    <property type="match status" value="1"/>
</dbReference>
<dbReference type="eggNOG" id="KOG2481">
    <property type="taxonomic scope" value="Eukaryota"/>
</dbReference>
<dbReference type="GO" id="GO:0070545">
    <property type="term" value="C:PeBoW complex"/>
    <property type="evidence" value="ECO:0007669"/>
    <property type="project" value="TreeGrafter"/>
</dbReference>
<name>A0A0D2VA03_GOSRA</name>
<accession>A0A0D2VA03</accession>
<dbReference type="GO" id="GO:0003723">
    <property type="term" value="F:RNA binding"/>
    <property type="evidence" value="ECO:0007669"/>
    <property type="project" value="TreeGrafter"/>
</dbReference>
<dbReference type="PANTHER" id="PTHR12221">
    <property type="entry name" value="PESCADILLO - RELATED"/>
    <property type="match status" value="1"/>
</dbReference>
<feature type="coiled-coil region" evidence="2">
    <location>
        <begin position="155"/>
        <end position="182"/>
    </location>
</feature>
<dbReference type="AlphaFoldDB" id="A0A0D2VA03"/>
<sequence>MYNAHWLQRLISNRCGSSAFCASPFFFVFWLSWFSVSQFYPQLYGETKALPTSCKFFRTLLLSNWRFRFSNLTYCKDFLLIIYGEILQGKKKEGNAARYVTRSQAIKILQVSLSDFRKLCIHKRVFPREPKKKVKGNHHTYCHLKDVMYILHDPLLEKFREIRAYQRKIKKAKAKKKDELAKLLLSRAPSYRLDMVIRDRFVKQSLYVLFPLVASCIKSVKLLY</sequence>
<comment type="subcellular location">
    <subcellularLocation>
        <location evidence="1">Nucleus</location>
    </subcellularLocation>
</comment>